<sequence>MAATVPSHVPAYTIGTLSVALGLNAIFRPEAEHPRFGLPLEHGGGQTPPHRGSAVSPLMYLKGIREISYGLLLIGLQSQGQETAVTTLAAVMACVGLADGVVVWCCGGAERRQKAWGHWATFLGLGAWAWYRVSIDGAG</sequence>
<organism evidence="1 2">
    <name type="scientific">Aspergillus brunneoviolaceus CBS 621.78</name>
    <dbReference type="NCBI Taxonomy" id="1450534"/>
    <lineage>
        <taxon>Eukaryota</taxon>
        <taxon>Fungi</taxon>
        <taxon>Dikarya</taxon>
        <taxon>Ascomycota</taxon>
        <taxon>Pezizomycotina</taxon>
        <taxon>Eurotiomycetes</taxon>
        <taxon>Eurotiomycetidae</taxon>
        <taxon>Eurotiales</taxon>
        <taxon>Aspergillaceae</taxon>
        <taxon>Aspergillus</taxon>
        <taxon>Aspergillus subgen. Circumdati</taxon>
    </lineage>
</organism>
<evidence type="ECO:0000313" key="2">
    <source>
        <dbReference type="Proteomes" id="UP000249057"/>
    </source>
</evidence>
<protein>
    <submittedName>
        <fullName evidence="1">Uncharacterized protein</fullName>
    </submittedName>
</protein>
<evidence type="ECO:0000313" key="1">
    <source>
        <dbReference type="EMBL" id="RAH47782.1"/>
    </source>
</evidence>
<name>A0ACD1GF17_9EURO</name>
<gene>
    <name evidence="1" type="ORF">BO95DRAFT_430126</name>
</gene>
<reference evidence="1" key="1">
    <citation type="submission" date="2018-02" db="EMBL/GenBank/DDBJ databases">
        <title>The genomes of Aspergillus section Nigri reveals drivers in fungal speciation.</title>
        <authorList>
            <consortium name="DOE Joint Genome Institute"/>
            <person name="Vesth T.C."/>
            <person name="Nybo J."/>
            <person name="Theobald S."/>
            <person name="Brandl J."/>
            <person name="Frisvad J.C."/>
            <person name="Nielsen K.F."/>
            <person name="Lyhne E.K."/>
            <person name="Kogle M.E."/>
            <person name="Kuo A."/>
            <person name="Riley R."/>
            <person name="Clum A."/>
            <person name="Nolan M."/>
            <person name="Lipzen A."/>
            <person name="Salamov A."/>
            <person name="Henrissat B."/>
            <person name="Wiebenga A."/>
            <person name="De vries R.P."/>
            <person name="Grigoriev I.V."/>
            <person name="Mortensen U.H."/>
            <person name="Andersen M.R."/>
            <person name="Baker S.E."/>
        </authorList>
    </citation>
    <scope>NUCLEOTIDE SEQUENCE</scope>
    <source>
        <strain evidence="1">CBS 621.78</strain>
    </source>
</reference>
<dbReference type="Proteomes" id="UP000249057">
    <property type="component" value="Unassembled WGS sequence"/>
</dbReference>
<proteinExistence type="predicted"/>
<dbReference type="EMBL" id="KZ825328">
    <property type="protein sequence ID" value="RAH47782.1"/>
    <property type="molecule type" value="Genomic_DNA"/>
</dbReference>
<keyword evidence="2" id="KW-1185">Reference proteome</keyword>
<accession>A0ACD1GF17</accession>